<accession>A0A9P6LR02</accession>
<evidence type="ECO:0000313" key="3">
    <source>
        <dbReference type="Proteomes" id="UP000749646"/>
    </source>
</evidence>
<reference evidence="2" key="1">
    <citation type="journal article" date="2020" name="Fungal Divers.">
        <title>Resolving the Mortierellaceae phylogeny through synthesis of multi-gene phylogenetics and phylogenomics.</title>
        <authorList>
            <person name="Vandepol N."/>
            <person name="Liber J."/>
            <person name="Desiro A."/>
            <person name="Na H."/>
            <person name="Kennedy M."/>
            <person name="Barry K."/>
            <person name="Grigoriev I.V."/>
            <person name="Miller A.N."/>
            <person name="O'Donnell K."/>
            <person name="Stajich J.E."/>
            <person name="Bonito G."/>
        </authorList>
    </citation>
    <scope>NUCLEOTIDE SEQUENCE</scope>
    <source>
        <strain evidence="2">MES-2147</strain>
    </source>
</reference>
<evidence type="ECO:0000256" key="1">
    <source>
        <dbReference type="SAM" id="MobiDB-lite"/>
    </source>
</evidence>
<feature type="non-terminal residue" evidence="2">
    <location>
        <position position="278"/>
    </location>
</feature>
<organism evidence="2 3">
    <name type="scientific">Modicella reniformis</name>
    <dbReference type="NCBI Taxonomy" id="1440133"/>
    <lineage>
        <taxon>Eukaryota</taxon>
        <taxon>Fungi</taxon>
        <taxon>Fungi incertae sedis</taxon>
        <taxon>Mucoromycota</taxon>
        <taxon>Mortierellomycotina</taxon>
        <taxon>Mortierellomycetes</taxon>
        <taxon>Mortierellales</taxon>
        <taxon>Mortierellaceae</taxon>
        <taxon>Modicella</taxon>
    </lineage>
</organism>
<feature type="region of interest" description="Disordered" evidence="1">
    <location>
        <begin position="255"/>
        <end position="278"/>
    </location>
</feature>
<dbReference type="Proteomes" id="UP000749646">
    <property type="component" value="Unassembled WGS sequence"/>
</dbReference>
<dbReference type="OrthoDB" id="2449256at2759"/>
<feature type="region of interest" description="Disordered" evidence="1">
    <location>
        <begin position="121"/>
        <end position="187"/>
    </location>
</feature>
<dbReference type="AlphaFoldDB" id="A0A9P6LR02"/>
<protein>
    <submittedName>
        <fullName evidence="2">Uncharacterized protein</fullName>
    </submittedName>
</protein>
<name>A0A9P6LR02_9FUNG</name>
<comment type="caution">
    <text evidence="2">The sequence shown here is derived from an EMBL/GenBank/DDBJ whole genome shotgun (WGS) entry which is preliminary data.</text>
</comment>
<evidence type="ECO:0000313" key="2">
    <source>
        <dbReference type="EMBL" id="KAF9925069.1"/>
    </source>
</evidence>
<feature type="compositionally biased region" description="Basic residues" evidence="1">
    <location>
        <begin position="138"/>
        <end position="155"/>
    </location>
</feature>
<keyword evidence="3" id="KW-1185">Reference proteome</keyword>
<feature type="compositionally biased region" description="Polar residues" evidence="1">
    <location>
        <begin position="169"/>
        <end position="180"/>
    </location>
</feature>
<gene>
    <name evidence="2" type="ORF">BGZ65_007977</name>
</gene>
<dbReference type="EMBL" id="JAAAHW010010526">
    <property type="protein sequence ID" value="KAF9925069.1"/>
    <property type="molecule type" value="Genomic_DNA"/>
</dbReference>
<sequence length="278" mass="31082">IKDALIKSRVQLDIHNDLHLLFFLSQATEAAVFILWYLRFQDLIETYEDILKENESDDYFTKVYPKAKENKDLRFQVASTIHRERSDVPFYVSPRSNHNQFRPIFANKDAILKAGTVDVERIKEHERKQPKSGPTSKTGKRTVKAKTKKSNKRKGALPGKTGPTGPTADPSNPTPSSATVRSRRLSKKHVTKTLTVGSIRANIKRFTNISERESKLLSDRLESCIQTLQMMQVHAYEAIALDIATIVGPNYATTSDSQAEGAISSSTTTYGTPASGSR</sequence>
<proteinExistence type="predicted"/>